<evidence type="ECO:0000256" key="2">
    <source>
        <dbReference type="PROSITE-ProRule" id="PRU00284"/>
    </source>
</evidence>
<sequence>MKTYGRSMGLGFALVFAILAGIGAVAVRGAFLMDQASTRLAEGHRALRDLSALHGAITATETGQRGFLLSGDRGYLPSFEAGVKDTARRLSELRDSPTLHDRALQLDDVERMISSLFGTFRQRIAQREATTLEEVMRAPQVETARRQMAQLRAALKDVEDEATTQLDARSAEMAEATREVKAFAVGGALLGLVLIVVVWAVLQRQLTRSVGGAAEDMLRQSRELEASSQQQASATKETATATVQVTATMHEVQAAAHQIAERSAEVEAIAVASTLAAQAGGSAMVRARETVGLMRQQIDRVVTQMLALGKKVQGATTVLSAVEEFAERTNILAINATIEAASAGEAGERFQVVADEIRRLAERVRGDALEIRYQLDEIRNASNATVMATEAGSKAVDASSDLFAEVDEALRLIVKRVSTSESASQEIRLATQQQSSAVQQLEVALAGVTSATNEAEQSAHRNLSTAGALSTTAHRLRDFVKAPAQLPWPRARAARIAEAALRG</sequence>
<dbReference type="GO" id="GO:0016020">
    <property type="term" value="C:membrane"/>
    <property type="evidence" value="ECO:0007669"/>
    <property type="project" value="InterPro"/>
</dbReference>
<dbReference type="Gene3D" id="1.10.287.950">
    <property type="entry name" value="Methyl-accepting chemotaxis protein"/>
    <property type="match status" value="1"/>
</dbReference>
<accession>A0A246JCR2</accession>
<dbReference type="AlphaFoldDB" id="A0A246JCR2"/>
<dbReference type="Proteomes" id="UP000197468">
    <property type="component" value="Unassembled WGS sequence"/>
</dbReference>
<dbReference type="GO" id="GO:0007165">
    <property type="term" value="P:signal transduction"/>
    <property type="evidence" value="ECO:0007669"/>
    <property type="project" value="UniProtKB-KW"/>
</dbReference>
<keyword evidence="7" id="KW-1185">Reference proteome</keyword>
<evidence type="ECO:0000256" key="3">
    <source>
        <dbReference type="SAM" id="Coils"/>
    </source>
</evidence>
<evidence type="ECO:0000256" key="1">
    <source>
        <dbReference type="ARBA" id="ARBA00023224"/>
    </source>
</evidence>
<feature type="coiled-coil region" evidence="3">
    <location>
        <begin position="141"/>
        <end position="168"/>
    </location>
</feature>
<dbReference type="Pfam" id="PF00015">
    <property type="entry name" value="MCPsignal"/>
    <property type="match status" value="1"/>
</dbReference>
<keyword evidence="3" id="KW-0175">Coiled coil</keyword>
<evidence type="ECO:0000313" key="6">
    <source>
        <dbReference type="EMBL" id="OWQ90361.1"/>
    </source>
</evidence>
<evidence type="ECO:0000256" key="4">
    <source>
        <dbReference type="SAM" id="Phobius"/>
    </source>
</evidence>
<dbReference type="InterPro" id="IPR004089">
    <property type="entry name" value="MCPsignal_dom"/>
</dbReference>
<keyword evidence="4" id="KW-0812">Transmembrane</keyword>
<keyword evidence="4" id="KW-0472">Membrane</keyword>
<keyword evidence="1 2" id="KW-0807">Transducer</keyword>
<dbReference type="OrthoDB" id="9765597at2"/>
<reference evidence="6 7" key="1">
    <citation type="journal article" date="2008" name="Int. J. Syst. Evol. Microbiol.">
        <title>Description of Roseateles aquatilis sp. nov. and Roseateles terrae sp. nov., in the class Betaproteobacteria, and emended description of the genus Roseateles.</title>
        <authorList>
            <person name="Gomila M."/>
            <person name="Bowien B."/>
            <person name="Falsen E."/>
            <person name="Moore E.R."/>
            <person name="Lalucat J."/>
        </authorList>
    </citation>
    <scope>NUCLEOTIDE SEQUENCE [LARGE SCALE GENOMIC DNA]</scope>
    <source>
        <strain evidence="6 7">CCUG 48205</strain>
    </source>
</reference>
<dbReference type="SUPFAM" id="SSF58104">
    <property type="entry name" value="Methyl-accepting chemotaxis protein (MCP) signaling domain"/>
    <property type="match status" value="1"/>
</dbReference>
<dbReference type="SMART" id="SM00283">
    <property type="entry name" value="MA"/>
    <property type="match status" value="1"/>
</dbReference>
<dbReference type="RefSeq" id="WP_088385382.1">
    <property type="nucleotide sequence ID" value="NZ_NIOF01000005.1"/>
</dbReference>
<proteinExistence type="predicted"/>
<keyword evidence="4" id="KW-1133">Transmembrane helix</keyword>
<dbReference type="PROSITE" id="PS50111">
    <property type="entry name" value="CHEMOTAXIS_TRANSDUC_2"/>
    <property type="match status" value="1"/>
</dbReference>
<dbReference type="PANTHER" id="PTHR32089:SF112">
    <property type="entry name" value="LYSOZYME-LIKE PROTEIN-RELATED"/>
    <property type="match status" value="1"/>
</dbReference>
<feature type="transmembrane region" description="Helical" evidence="4">
    <location>
        <begin position="182"/>
        <end position="202"/>
    </location>
</feature>
<dbReference type="InterPro" id="IPR007891">
    <property type="entry name" value="CHASE3"/>
</dbReference>
<evidence type="ECO:0000313" key="7">
    <source>
        <dbReference type="Proteomes" id="UP000197468"/>
    </source>
</evidence>
<comment type="caution">
    <text evidence="6">The sequence shown here is derived from an EMBL/GenBank/DDBJ whole genome shotgun (WGS) entry which is preliminary data.</text>
</comment>
<name>A0A246JCR2_9BURK</name>
<dbReference type="Pfam" id="PF05227">
    <property type="entry name" value="CHASE3"/>
    <property type="match status" value="1"/>
</dbReference>
<protein>
    <recommendedName>
        <fullName evidence="5">Methyl-accepting transducer domain-containing protein</fullName>
    </recommendedName>
</protein>
<dbReference type="EMBL" id="NIOF01000005">
    <property type="protein sequence ID" value="OWQ90361.1"/>
    <property type="molecule type" value="Genomic_DNA"/>
</dbReference>
<gene>
    <name evidence="6" type="ORF">CDN99_13450</name>
</gene>
<organism evidence="6 7">
    <name type="scientific">Roseateles aquatilis</name>
    <dbReference type="NCBI Taxonomy" id="431061"/>
    <lineage>
        <taxon>Bacteria</taxon>
        <taxon>Pseudomonadati</taxon>
        <taxon>Pseudomonadota</taxon>
        <taxon>Betaproteobacteria</taxon>
        <taxon>Burkholderiales</taxon>
        <taxon>Sphaerotilaceae</taxon>
        <taxon>Roseateles</taxon>
    </lineage>
</organism>
<feature type="domain" description="Methyl-accepting transducer" evidence="5">
    <location>
        <begin position="213"/>
        <end position="449"/>
    </location>
</feature>
<dbReference type="PANTHER" id="PTHR32089">
    <property type="entry name" value="METHYL-ACCEPTING CHEMOTAXIS PROTEIN MCPB"/>
    <property type="match status" value="1"/>
</dbReference>
<evidence type="ECO:0000259" key="5">
    <source>
        <dbReference type="PROSITE" id="PS50111"/>
    </source>
</evidence>